<keyword evidence="1" id="KW-0732">Signal</keyword>
<dbReference type="PANTHER" id="PTHR33361:SF2">
    <property type="entry name" value="DUF885 DOMAIN-CONTAINING PROTEIN"/>
    <property type="match status" value="1"/>
</dbReference>
<proteinExistence type="predicted"/>
<dbReference type="PANTHER" id="PTHR33361">
    <property type="entry name" value="GLR0591 PROTEIN"/>
    <property type="match status" value="1"/>
</dbReference>
<protein>
    <submittedName>
        <fullName evidence="2">DUF885 domain-containing protein</fullName>
    </submittedName>
</protein>
<keyword evidence="3" id="KW-1185">Reference proteome</keyword>
<evidence type="ECO:0000313" key="3">
    <source>
        <dbReference type="Proteomes" id="UP001257914"/>
    </source>
</evidence>
<feature type="chain" id="PRO_5045135770" evidence="1">
    <location>
        <begin position="18"/>
        <end position="578"/>
    </location>
</feature>
<dbReference type="InterPro" id="IPR010281">
    <property type="entry name" value="DUF885"/>
</dbReference>
<accession>A0ABU3R144</accession>
<evidence type="ECO:0000256" key="1">
    <source>
        <dbReference type="SAM" id="SignalP"/>
    </source>
</evidence>
<dbReference type="Pfam" id="PF05960">
    <property type="entry name" value="DUF885"/>
    <property type="match status" value="1"/>
</dbReference>
<organism evidence="2 3">
    <name type="scientific">Psychrosphaera aquimarina</name>
    <dbReference type="NCBI Taxonomy" id="2044854"/>
    <lineage>
        <taxon>Bacteria</taxon>
        <taxon>Pseudomonadati</taxon>
        <taxon>Pseudomonadota</taxon>
        <taxon>Gammaproteobacteria</taxon>
        <taxon>Alteromonadales</taxon>
        <taxon>Pseudoalteromonadaceae</taxon>
        <taxon>Psychrosphaera</taxon>
    </lineage>
</organism>
<gene>
    <name evidence="2" type="ORF">RT723_10440</name>
</gene>
<sequence>MKLKSILLISTMLFINACTDNSVASTTTQFQQLLDEHWQHATKEQVFFRNDPDTFRMNGKLPDMSEAGRTRRAEYNQTLLNRLAEIDLSKLSDADQVTYRLFKYERETEAKSYQNIDHYFPMNYYAGYHSYFAGAPGNMSFLTTKDYDNYLISLADFPRYNQQHIDDLTVAIEKGYTQYCETFKNYHKSISKHIVDNIEDSNFWAPLANIPANFNEQDKLTYQTKAKQLITDVVIPEYKKFYSFFTQDYMNNCRKIAGISSVDGGAEFYEYLINYFTTTDMTADEIHQIGLEEVKRIRQEMQQIIKQVGFKGDFKAFIEFLRTDPQFYATTERDLLEKASYISRKMAAQLPKWFSLLPRTPFDIKSSASGAYYVGSDGTGTTSGTYFLATKNLAAEPLYTLEALTFHEAEPGHHLQGSIAREVDMAEFRKILSHSAFTEGWGLYSEKLGKEMGFYQDPYSDFGRLTYETWRACRLVVDTGIHAKGWTRQQAIDYLAENTALSMPDVIGQIDRYISWPAQALSYKIGEIKMIELRTLAEAELGEQFDVRAFHDQILTNGSLPLALLEELTKDWIMKQKG</sequence>
<dbReference type="Proteomes" id="UP001257914">
    <property type="component" value="Unassembled WGS sequence"/>
</dbReference>
<name>A0ABU3R144_9GAMM</name>
<dbReference type="RefSeq" id="WP_315947006.1">
    <property type="nucleotide sequence ID" value="NZ_JAWCUA010000007.1"/>
</dbReference>
<comment type="caution">
    <text evidence="2">The sequence shown here is derived from an EMBL/GenBank/DDBJ whole genome shotgun (WGS) entry which is preliminary data.</text>
</comment>
<evidence type="ECO:0000313" key="2">
    <source>
        <dbReference type="EMBL" id="MDU0113406.1"/>
    </source>
</evidence>
<reference evidence="2 3" key="1">
    <citation type="submission" date="2023-10" db="EMBL/GenBank/DDBJ databases">
        <title>Psychrosphaera aquimaarina strain SW33 isolated from seawater.</title>
        <authorList>
            <person name="Bayburt H."/>
            <person name="Kim J.M."/>
            <person name="Choi B.J."/>
            <person name="Jeon C.O."/>
        </authorList>
    </citation>
    <scope>NUCLEOTIDE SEQUENCE [LARGE SCALE GENOMIC DNA]</scope>
    <source>
        <strain evidence="2 3">KCTC 52743</strain>
    </source>
</reference>
<dbReference type="EMBL" id="JAWCUA010000007">
    <property type="protein sequence ID" value="MDU0113406.1"/>
    <property type="molecule type" value="Genomic_DNA"/>
</dbReference>
<feature type="signal peptide" evidence="1">
    <location>
        <begin position="1"/>
        <end position="17"/>
    </location>
</feature>